<evidence type="ECO:0000313" key="2">
    <source>
        <dbReference type="Proteomes" id="UP000019270"/>
    </source>
</evidence>
<dbReference type="EMBL" id="APVL01000023">
    <property type="protein sequence ID" value="EWG09019.1"/>
    <property type="molecule type" value="Genomic_DNA"/>
</dbReference>
<evidence type="ECO:0000313" key="1">
    <source>
        <dbReference type="EMBL" id="EWG09019.1"/>
    </source>
</evidence>
<accession>W7LB13</accession>
<dbReference type="AlphaFoldDB" id="W7LB13"/>
<reference evidence="2" key="1">
    <citation type="submission" date="2013-03" db="EMBL/GenBank/DDBJ databases">
        <title>Draft genome sequence of Bacillus firmus DS1.</title>
        <authorList>
            <person name="Peng D."/>
            <person name="Zhu L."/>
            <person name="Sun M."/>
        </authorList>
    </citation>
    <scope>NUCLEOTIDE SEQUENCE [LARGE SCALE GENOMIC DNA]</scope>
    <source>
        <strain evidence="2">DS1</strain>
    </source>
</reference>
<dbReference type="eggNOG" id="COG4726">
    <property type="taxonomic scope" value="Bacteria"/>
</dbReference>
<proteinExistence type="predicted"/>
<reference evidence="1 2" key="2">
    <citation type="journal article" date="2016" name="Sci. Rep.">
        <title>A novel serine protease, Sep1, from Bacillus firmus DS-1 has nematicidal activity and degrades multiple intestinal-associated nematode proteins.</title>
        <authorList>
            <person name="Geng C."/>
            <person name="Nie X."/>
            <person name="Tang Z."/>
            <person name="Zhang Y."/>
            <person name="Lin J."/>
            <person name="Sun M."/>
            <person name="Peng D."/>
        </authorList>
    </citation>
    <scope>NUCLEOTIDE SEQUENCE [LARGE SCALE GENOMIC DNA]</scope>
    <source>
        <strain evidence="1 2">DS1</strain>
    </source>
</reference>
<name>W7LB13_CYTFI</name>
<gene>
    <name evidence="1" type="ORF">PBF_21223</name>
</gene>
<dbReference type="OrthoDB" id="2349072at2"/>
<dbReference type="Proteomes" id="UP000019270">
    <property type="component" value="Unassembled WGS sequence"/>
</dbReference>
<dbReference type="PATRIC" id="fig|1307436.3.peg.4529"/>
<organism evidence="1 2">
    <name type="scientific">Cytobacillus firmus DS1</name>
    <dbReference type="NCBI Taxonomy" id="1307436"/>
    <lineage>
        <taxon>Bacteria</taxon>
        <taxon>Bacillati</taxon>
        <taxon>Bacillota</taxon>
        <taxon>Bacilli</taxon>
        <taxon>Bacillales</taxon>
        <taxon>Bacillaceae</taxon>
        <taxon>Cytobacillus</taxon>
    </lineage>
</organism>
<protein>
    <submittedName>
        <fullName evidence="1">Uncharacterized protein</fullName>
    </submittedName>
</protein>
<comment type="caution">
    <text evidence="1">The sequence shown here is derived from an EMBL/GenBank/DDBJ whole genome shotgun (WGS) entry which is preliminary data.</text>
</comment>
<dbReference type="RefSeq" id="WP_035332609.1">
    <property type="nucleotide sequence ID" value="NZ_APVL01000023.1"/>
</dbReference>
<sequence length="663" mass="73584">MLKNERGNTLITVLLMSLVFTVLGMSILAASLGGAKRTETRESDISITYNSVKVIDQMTSELAGILPSLPLEDYRRKNIEGKLYVRSDFDIDLKNKLKDDLIAPYKTEDNISCLNIIDLSGSSAGFIDSSAPCMDDISNYDTFNIERENDFTRVLDIIIVTKNPVETEGKITRTLRKRIILSPLPSFLKYAAGSFSDENDSGLILNGSANFSGNVYANRLTINEDAEYELRDGSKEKTDTNMSSISGDLYSSTANLLPLLIKENFYKEHVPELKHDSQFINIDFDRTMNEQANELLSLNGIPAVRAGNGSTFSEEVKSGILSSFAINTLIKEQKKQSGLPEILQELGNNNESDIKSYLINTPEDASLLNGLIQGDVVIMAEDTSLELNEKLIVDGDLYLVNFEDLTIYEDILVTGRTHLVNFNGKLEVNENIISANDIIIESYAHNKDELSSKGIKVNGDILSGRNTAINALNTSIEMTGTIISNGSFTINGDETGEPSENDQVIFDSVVYAGKRANISNVNILGSENNTKQLVLMAKDDLLLTRINEFGNFDPDDEAGMPYVPEDETIKPLKGFFYTEKDAELYGVGSLFYINGGIFAKEKLIINAIRGEVKSIEELPSRSSQLDKYSRFIVNYDQNVLLQRIDTLPIVKHLQIFSDELLIE</sequence>